<evidence type="ECO:0000313" key="4">
    <source>
        <dbReference type="Proteomes" id="UP000696485"/>
    </source>
</evidence>
<accession>A0A9P5VIQ1</accession>
<feature type="domain" description="F-box" evidence="2">
    <location>
        <begin position="10"/>
        <end position="47"/>
    </location>
</feature>
<evidence type="ECO:0000256" key="1">
    <source>
        <dbReference type="SAM" id="MobiDB-lite"/>
    </source>
</evidence>
<protein>
    <recommendedName>
        <fullName evidence="2">F-box domain-containing protein</fullName>
    </recommendedName>
</protein>
<feature type="compositionally biased region" description="Basic residues" evidence="1">
    <location>
        <begin position="803"/>
        <end position="822"/>
    </location>
</feature>
<comment type="caution">
    <text evidence="3">The sequence shown here is derived from an EMBL/GenBank/DDBJ whole genome shotgun (WGS) entry which is preliminary data.</text>
</comment>
<evidence type="ECO:0000313" key="3">
    <source>
        <dbReference type="EMBL" id="KAF9326034.1"/>
    </source>
</evidence>
<dbReference type="PANTHER" id="PTHR38926">
    <property type="entry name" value="F-BOX DOMAIN CONTAINING PROTEIN, EXPRESSED"/>
    <property type="match status" value="1"/>
</dbReference>
<proteinExistence type="predicted"/>
<dbReference type="PANTHER" id="PTHR38926:SF72">
    <property type="entry name" value="IM:7136021-RELATED"/>
    <property type="match status" value="1"/>
</dbReference>
<dbReference type="Proteomes" id="UP000696485">
    <property type="component" value="Unassembled WGS sequence"/>
</dbReference>
<feature type="compositionally biased region" description="Basic and acidic residues" evidence="1">
    <location>
        <begin position="847"/>
        <end position="867"/>
    </location>
</feature>
<reference evidence="3" key="1">
    <citation type="journal article" date="2020" name="Fungal Divers.">
        <title>Resolving the Mortierellaceae phylogeny through synthesis of multi-gene phylogenetics and phylogenomics.</title>
        <authorList>
            <person name="Vandepol N."/>
            <person name="Liber J."/>
            <person name="Desiro A."/>
            <person name="Na H."/>
            <person name="Kennedy M."/>
            <person name="Barry K."/>
            <person name="Grigoriev I.V."/>
            <person name="Miller A.N."/>
            <person name="O'Donnell K."/>
            <person name="Stajich J.E."/>
            <person name="Bonito G."/>
        </authorList>
    </citation>
    <scope>NUCLEOTIDE SEQUENCE</scope>
    <source>
        <strain evidence="3">NVP1</strain>
    </source>
</reference>
<feature type="region of interest" description="Disordered" evidence="1">
    <location>
        <begin position="777"/>
        <end position="867"/>
    </location>
</feature>
<organism evidence="3 4">
    <name type="scientific">Podila minutissima</name>
    <dbReference type="NCBI Taxonomy" id="64525"/>
    <lineage>
        <taxon>Eukaryota</taxon>
        <taxon>Fungi</taxon>
        <taxon>Fungi incertae sedis</taxon>
        <taxon>Mucoromycota</taxon>
        <taxon>Mortierellomycotina</taxon>
        <taxon>Mortierellomycetes</taxon>
        <taxon>Mortierellales</taxon>
        <taxon>Mortierellaceae</taxon>
        <taxon>Podila</taxon>
    </lineage>
</organism>
<dbReference type="InterPro" id="IPR032675">
    <property type="entry name" value="LRR_dom_sf"/>
</dbReference>
<dbReference type="Gene3D" id="3.80.10.10">
    <property type="entry name" value="Ribonuclease Inhibitor"/>
    <property type="match status" value="2"/>
</dbReference>
<dbReference type="InterPro" id="IPR001810">
    <property type="entry name" value="F-box_dom"/>
</dbReference>
<dbReference type="SUPFAM" id="SSF81383">
    <property type="entry name" value="F-box domain"/>
    <property type="match status" value="1"/>
</dbReference>
<name>A0A9P5VIQ1_9FUNG</name>
<gene>
    <name evidence="3" type="ORF">BG006_010507</name>
</gene>
<keyword evidence="4" id="KW-1185">Reference proteome</keyword>
<dbReference type="Pfam" id="PF12937">
    <property type="entry name" value="F-box-like"/>
    <property type="match status" value="1"/>
</dbReference>
<feature type="compositionally biased region" description="Acidic residues" evidence="1">
    <location>
        <begin position="826"/>
        <end position="836"/>
    </location>
</feature>
<sequence>MASAPRIDIPEILGSIGEHLTPYDLAQCVRVNRQWFSVLTPVLWRTVRVFDFAYIMNWKANAGKFEWIEPGSIICKYNHLIRSITTRSHKTLKDITPNCTLLTFLELDFKFMIPTSHNAEKIHAWNLYMHKCRQDSGATLTTLIRQNPGLQTVHICLGADDSFDTILDALGGLQGLEELIWSDYLLEQCLRDLKTVLSKCRRLKRFAYGSTLDSMEGLFSPEEHLDNDFRLTMGQLIMDDNSYELEQLILVHNIVGQRNLPTILESCPKLWSLRLPFLNVVDHFGLEHVVRHHCRYIQDIQVTVNDMAIHLLDDMLRSIVRLTTLTLEYSTMTMESLGQGAPSMVGTSTTEYQWEVLDAFSRRTMLGSNLVFVELIRPPVTKQLMRYDRVEWDEDLVLDFLRRAKELDEIVGLCELQVVDDTYGLVVLPCLQKLAHLKKLNMVGQLCVEDLSNILNYLGDNNTISSSPPDSALNSSGSKVTTALDELVVQVPKFESTLHILADPKLCTPPDSTVRIRALSLLNFDQRNYQEDTGDEQEYTEVDDILLPFLRRFPDLERLSLAVEIEEGSSKTLPIEYTKPVATILEEIGYSYSDAESVPLLAENLGEELFKCCPKLTSLAFGPHTLLTPEQVASLSKAYAAQLQSYIMWGILHESESLVYMLTVQCLYKSPLVELDISGCGRQLGEAAWVVFRTLPNLRHFRALGVPLHAQQLVGYDWVCAQLETLAIAVLVPRRMASLAEALATIEYDGSAAYVALQELGISGAVPSEEEVCVDDRVRGRKRKKAAKEGRKKETSKEGKKDREKKKKHREHKEKSKKRKRKHDSDNDDDEKEDNSEVSSLRGQEPSYERTMNDDRETGSSTEHPCDRLKRHHTDFCAEIQVMICEQLGRLSRLRVLTLEGDEEVYSSLERVDWTCLSLTLDTGLDRLAPLQSSLETLSVYNLADRICHGREEVEWIARNWVHHQDVEEVSDAGHKILLPSPPFKNLLGVSVQGNTSTAMIHLNIAWLKDECPKLTIETHQSRIDIGDDRTAWFFSGGYQDF</sequence>
<dbReference type="AlphaFoldDB" id="A0A9P5VIQ1"/>
<dbReference type="InterPro" id="IPR036047">
    <property type="entry name" value="F-box-like_dom_sf"/>
</dbReference>
<evidence type="ECO:0000259" key="2">
    <source>
        <dbReference type="Pfam" id="PF12937"/>
    </source>
</evidence>
<dbReference type="SUPFAM" id="SSF52047">
    <property type="entry name" value="RNI-like"/>
    <property type="match status" value="1"/>
</dbReference>
<dbReference type="EMBL" id="JAAAUY010000835">
    <property type="protein sequence ID" value="KAF9326034.1"/>
    <property type="molecule type" value="Genomic_DNA"/>
</dbReference>
<feature type="compositionally biased region" description="Basic and acidic residues" evidence="1">
    <location>
        <begin position="787"/>
        <end position="802"/>
    </location>
</feature>